<evidence type="ECO:0000313" key="4">
    <source>
        <dbReference type="Proteomes" id="UP000030300"/>
    </source>
</evidence>
<feature type="chain" id="PRO_5010410283" description="PQQ-binding-like beta-propeller repeat protein" evidence="2">
    <location>
        <begin position="23"/>
        <end position="572"/>
    </location>
</feature>
<dbReference type="GeneID" id="96612867"/>
<reference evidence="3 4" key="1">
    <citation type="journal article" date="2015" name="Genome Announc.">
        <title>Complete Genome Sequence of Steroid-Transforming Nocardioides simplex VKM Ac-2033D.</title>
        <authorList>
            <person name="Shtratnikova V.Y."/>
            <person name="Schelkunov M.I."/>
            <person name="Pekov Y.A."/>
            <person name="Fokina V.V."/>
            <person name="Logacheva M.D."/>
            <person name="Sokolov S.L."/>
            <person name="Bragin E.Y."/>
            <person name="Ashapkin V.V."/>
            <person name="Donova M.V."/>
        </authorList>
    </citation>
    <scope>NUCLEOTIDE SEQUENCE [LARGE SCALE GENOMIC DNA]</scope>
    <source>
        <strain evidence="3 4">VKM Ac-2033D</strain>
    </source>
</reference>
<proteinExistence type="predicted"/>
<name>A0A0A1DVX4_NOCSI</name>
<evidence type="ECO:0000256" key="2">
    <source>
        <dbReference type="SAM" id="SignalP"/>
    </source>
</evidence>
<keyword evidence="4" id="KW-1185">Reference proteome</keyword>
<dbReference type="STRING" id="2045.KR76_27495"/>
<sequence length="572" mass="59012">MLLRVSALTTALVLLLSACSHEDDGKRPAPAEREVLPLQVAWQVPVDHAFGDSDRRRGDGLWTTSEQVSVIGDTTVTTYDIATGEQLSQVRLPASVCAASPDVNGDGIGVVAVGAREDGVHVTHCAKVVAVDTVAGTVRWQAPVREEAYLSEIAVGARTVAVTDAAAGARRLDLRDGTRLATLGTGGSSADGVTVVAQNAGSTALQVFEQDSGRLVRTLPSTRAYDVDLLLPGTDPALVAINDEKGFFFRDLSGKRPRAVGRGASTSFPRFERTAVVGDTPVVQYGGAGVVDRWDPATRRLEPLTVLEPSEILVGVREDRLITLAYDGDLLAPGAVVRSFDPDDPAEVADPEVLGTVERSTGAALGVSGPLAVVGDLLLAETDDGLTAFKLRASGRPTSDFLPAPAPAAVPPRQVADLCTGLTPATLDLLGYRGAGAPVGCSYYVRAANDTDYTQLRIAAFAQQGEGELTPIAQAGALFANTAAGDEAGDQPVLTPLPGDGADGDGGDGDLGDEAALDAGARTLLVREGSVVLHLRMTGSALAPAARREALTAVAGDLLAELARRTASAATP</sequence>
<dbReference type="SUPFAM" id="SSF50998">
    <property type="entry name" value="Quinoprotein alcohol dehydrogenase-like"/>
    <property type="match status" value="1"/>
</dbReference>
<keyword evidence="2" id="KW-0732">Signal</keyword>
<evidence type="ECO:0008006" key="5">
    <source>
        <dbReference type="Google" id="ProtNLM"/>
    </source>
</evidence>
<feature type="signal peptide" evidence="2">
    <location>
        <begin position="1"/>
        <end position="22"/>
    </location>
</feature>
<organism evidence="3 4">
    <name type="scientific">Nocardioides simplex</name>
    <name type="common">Arthrobacter simplex</name>
    <dbReference type="NCBI Taxonomy" id="2045"/>
    <lineage>
        <taxon>Bacteria</taxon>
        <taxon>Bacillati</taxon>
        <taxon>Actinomycetota</taxon>
        <taxon>Actinomycetes</taxon>
        <taxon>Propionibacteriales</taxon>
        <taxon>Nocardioidaceae</taxon>
        <taxon>Pimelobacter</taxon>
    </lineage>
</organism>
<dbReference type="HOGENOM" id="CLU_476352_0_0_11"/>
<dbReference type="PROSITE" id="PS51257">
    <property type="entry name" value="PROKAR_LIPOPROTEIN"/>
    <property type="match status" value="1"/>
</dbReference>
<protein>
    <recommendedName>
        <fullName evidence="5">PQQ-binding-like beta-propeller repeat protein</fullName>
    </recommendedName>
</protein>
<dbReference type="Gene3D" id="2.130.10.10">
    <property type="entry name" value="YVTN repeat-like/Quinoprotein amine dehydrogenase"/>
    <property type="match status" value="1"/>
</dbReference>
<dbReference type="InterPro" id="IPR011047">
    <property type="entry name" value="Quinoprotein_ADH-like_sf"/>
</dbReference>
<dbReference type="RefSeq" id="WP_038682936.1">
    <property type="nucleotide sequence ID" value="NZ_BJMC01000016.1"/>
</dbReference>
<evidence type="ECO:0000313" key="3">
    <source>
        <dbReference type="EMBL" id="AIY19585.1"/>
    </source>
</evidence>
<feature type="compositionally biased region" description="Acidic residues" evidence="1">
    <location>
        <begin position="502"/>
        <end position="513"/>
    </location>
</feature>
<dbReference type="Proteomes" id="UP000030300">
    <property type="component" value="Chromosome"/>
</dbReference>
<dbReference type="AlphaFoldDB" id="A0A0A1DVX4"/>
<dbReference type="EMBL" id="CP009896">
    <property type="protein sequence ID" value="AIY19585.1"/>
    <property type="molecule type" value="Genomic_DNA"/>
</dbReference>
<gene>
    <name evidence="3" type="ORF">KR76_27495</name>
</gene>
<dbReference type="KEGG" id="psim:KR76_27495"/>
<feature type="region of interest" description="Disordered" evidence="1">
    <location>
        <begin position="487"/>
        <end position="513"/>
    </location>
</feature>
<evidence type="ECO:0000256" key="1">
    <source>
        <dbReference type="SAM" id="MobiDB-lite"/>
    </source>
</evidence>
<dbReference type="InterPro" id="IPR015943">
    <property type="entry name" value="WD40/YVTN_repeat-like_dom_sf"/>
</dbReference>
<accession>A0A0A1DVX4</accession>